<dbReference type="InterPro" id="IPR027417">
    <property type="entry name" value="P-loop_NTPase"/>
</dbReference>
<keyword evidence="3" id="KW-0805">Transcription regulation</keyword>
<organism evidence="7 8">
    <name type="scientific">Aminipila terrae</name>
    <dbReference type="NCBI Taxonomy" id="2697030"/>
    <lineage>
        <taxon>Bacteria</taxon>
        <taxon>Bacillati</taxon>
        <taxon>Bacillota</taxon>
        <taxon>Clostridia</taxon>
        <taxon>Peptostreptococcales</taxon>
        <taxon>Anaerovoracaceae</taxon>
        <taxon>Aminipila</taxon>
    </lineage>
</organism>
<feature type="domain" description="Sigma-54 factor interaction" evidence="6">
    <location>
        <begin position="312"/>
        <end position="541"/>
    </location>
</feature>
<evidence type="ECO:0000313" key="8">
    <source>
        <dbReference type="Proteomes" id="UP000463883"/>
    </source>
</evidence>
<evidence type="ECO:0000256" key="2">
    <source>
        <dbReference type="ARBA" id="ARBA00022840"/>
    </source>
</evidence>
<dbReference type="AlphaFoldDB" id="A0A6P1MHM5"/>
<dbReference type="InterPro" id="IPR002078">
    <property type="entry name" value="Sigma_54_int"/>
</dbReference>
<dbReference type="KEGG" id="amic:Ami3637_03125"/>
<dbReference type="PROSITE" id="PS00675">
    <property type="entry name" value="SIGMA54_INTERACT_1"/>
    <property type="match status" value="1"/>
</dbReference>
<evidence type="ECO:0000256" key="5">
    <source>
        <dbReference type="ARBA" id="ARBA00023163"/>
    </source>
</evidence>
<accession>A0A6P1MHM5</accession>
<dbReference type="Proteomes" id="UP000463883">
    <property type="component" value="Chromosome"/>
</dbReference>
<evidence type="ECO:0000256" key="4">
    <source>
        <dbReference type="ARBA" id="ARBA00023125"/>
    </source>
</evidence>
<dbReference type="PROSITE" id="PS50045">
    <property type="entry name" value="SIGMA54_INTERACT_4"/>
    <property type="match status" value="1"/>
</dbReference>
<dbReference type="Gene3D" id="3.40.50.300">
    <property type="entry name" value="P-loop containing nucleotide triphosphate hydrolases"/>
    <property type="match status" value="1"/>
</dbReference>
<dbReference type="InterPro" id="IPR025944">
    <property type="entry name" value="Sigma_54_int_dom_CS"/>
</dbReference>
<dbReference type="PROSITE" id="PS00688">
    <property type="entry name" value="SIGMA54_INTERACT_3"/>
    <property type="match status" value="1"/>
</dbReference>
<dbReference type="GO" id="GO:0006355">
    <property type="term" value="P:regulation of DNA-templated transcription"/>
    <property type="evidence" value="ECO:0007669"/>
    <property type="project" value="InterPro"/>
</dbReference>
<dbReference type="InterPro" id="IPR025943">
    <property type="entry name" value="Sigma_54_int_dom_ATP-bd_2"/>
</dbReference>
<evidence type="ECO:0000256" key="3">
    <source>
        <dbReference type="ARBA" id="ARBA00023015"/>
    </source>
</evidence>
<protein>
    <submittedName>
        <fullName evidence="7">AAA domain-containing protein</fullName>
    </submittedName>
</protein>
<dbReference type="CDD" id="cd00009">
    <property type="entry name" value="AAA"/>
    <property type="match status" value="1"/>
</dbReference>
<evidence type="ECO:0000259" key="6">
    <source>
        <dbReference type="PROSITE" id="PS50045"/>
    </source>
</evidence>
<evidence type="ECO:0000256" key="1">
    <source>
        <dbReference type="ARBA" id="ARBA00022741"/>
    </source>
</evidence>
<keyword evidence="2" id="KW-0067">ATP-binding</keyword>
<dbReference type="SUPFAM" id="SSF46689">
    <property type="entry name" value="Homeodomain-like"/>
    <property type="match status" value="1"/>
</dbReference>
<dbReference type="GO" id="GO:0043565">
    <property type="term" value="F:sequence-specific DNA binding"/>
    <property type="evidence" value="ECO:0007669"/>
    <property type="project" value="InterPro"/>
</dbReference>
<dbReference type="InterPro" id="IPR002197">
    <property type="entry name" value="HTH_Fis"/>
</dbReference>
<dbReference type="Pfam" id="PF25601">
    <property type="entry name" value="AAA_lid_14"/>
    <property type="match status" value="1"/>
</dbReference>
<dbReference type="PANTHER" id="PTHR32071">
    <property type="entry name" value="TRANSCRIPTIONAL REGULATORY PROTEIN"/>
    <property type="match status" value="1"/>
</dbReference>
<dbReference type="FunFam" id="3.40.50.300:FF:000006">
    <property type="entry name" value="DNA-binding transcriptional regulator NtrC"/>
    <property type="match status" value="1"/>
</dbReference>
<evidence type="ECO:0000313" key="7">
    <source>
        <dbReference type="EMBL" id="QHI71508.1"/>
    </source>
</evidence>
<keyword evidence="5" id="KW-0804">Transcription</keyword>
<sequence length="613" mass="69575">MKRRKIFHEIADSIDEGMIYIDKKRRFQVFNHKAKEITGVIFKNAASHPAGTVEDGDIVIIADNLIGNDDGDLKPEDLALINIKDKNIKTGDALLAIGVYKNSEMKPVYKYIRGNSITPQFELSELYLGFSVSAMILAKESLMRITVNNINYDIMYLNSVGHMVIVDGKTGQVKFFQEKGYTVRKESLKEVLTGAHYLAKGTSGNELEVIGATIEDIFEYNDLFKEIDEILVGNSGGICSTDYELNKRPVRCSIYPVGNENGVDGVVLKIRDLSKMEELLQDRNEIIMEMEKKSHNFNKLYMDISADAFENFVGNSMLMKEVKFLAYKSSKTKFNVLITGESGTGKSQLAYEIHHLYNKKAPFVEVNCNAIAPNLIESELFGYVGGAFTGALSSGKTGYFEQANGGTIFLDEIADLPMEMQVKLLYVMQNKVIYRVGATKPTYVDIRIITATNQNLQKAVANGTFRQDLYYRINVFPIHVPPLRERKSDLYLLINKILNKICNRYNLEPKLFSGQALNKIMHYNWPGNVRELENVIERAITLCDSNLIYPEHINIMEIQPQTVMNFKKRVQQAEKEILKNALKEYSGDKQKIMEELGISKSVFYDKLKRYGIK</sequence>
<dbReference type="Gene3D" id="1.10.10.60">
    <property type="entry name" value="Homeodomain-like"/>
    <property type="match status" value="1"/>
</dbReference>
<dbReference type="SMART" id="SM00382">
    <property type="entry name" value="AAA"/>
    <property type="match status" value="1"/>
</dbReference>
<dbReference type="GO" id="GO:0005524">
    <property type="term" value="F:ATP binding"/>
    <property type="evidence" value="ECO:0007669"/>
    <property type="project" value="UniProtKB-KW"/>
</dbReference>
<dbReference type="SUPFAM" id="SSF52540">
    <property type="entry name" value="P-loop containing nucleoside triphosphate hydrolases"/>
    <property type="match status" value="1"/>
</dbReference>
<dbReference type="PROSITE" id="PS00676">
    <property type="entry name" value="SIGMA54_INTERACT_2"/>
    <property type="match status" value="1"/>
</dbReference>
<dbReference type="Pfam" id="PF02954">
    <property type="entry name" value="HTH_8"/>
    <property type="match status" value="1"/>
</dbReference>
<keyword evidence="4" id="KW-0238">DNA-binding</keyword>
<dbReference type="PANTHER" id="PTHR32071:SF57">
    <property type="entry name" value="C4-DICARBOXYLATE TRANSPORT TRANSCRIPTIONAL REGULATORY PROTEIN DCTD"/>
    <property type="match status" value="1"/>
</dbReference>
<dbReference type="RefSeq" id="WP_162361283.1">
    <property type="nucleotide sequence ID" value="NZ_CP047591.1"/>
</dbReference>
<keyword evidence="1" id="KW-0547">Nucleotide-binding</keyword>
<dbReference type="InterPro" id="IPR058031">
    <property type="entry name" value="AAA_lid_NorR"/>
</dbReference>
<dbReference type="Gene3D" id="1.10.8.60">
    <property type="match status" value="1"/>
</dbReference>
<dbReference type="Pfam" id="PF00158">
    <property type="entry name" value="Sigma54_activat"/>
    <property type="match status" value="1"/>
</dbReference>
<gene>
    <name evidence="7" type="ORF">Ami3637_03125</name>
</gene>
<proteinExistence type="predicted"/>
<dbReference type="EMBL" id="CP047591">
    <property type="protein sequence ID" value="QHI71508.1"/>
    <property type="molecule type" value="Genomic_DNA"/>
</dbReference>
<dbReference type="InterPro" id="IPR009057">
    <property type="entry name" value="Homeodomain-like_sf"/>
</dbReference>
<reference evidence="7 8" key="1">
    <citation type="submission" date="2020-01" db="EMBL/GenBank/DDBJ databases">
        <title>Genomic analysis of Aminipila sp. CBA3637.</title>
        <authorList>
            <person name="Kim Y.B."/>
            <person name="Roh S.W."/>
        </authorList>
    </citation>
    <scope>NUCLEOTIDE SEQUENCE [LARGE SCALE GENOMIC DNA]</scope>
    <source>
        <strain evidence="7 8">CBA3637</strain>
    </source>
</reference>
<keyword evidence="8" id="KW-1185">Reference proteome</keyword>
<name>A0A6P1MHM5_9FIRM</name>
<dbReference type="InterPro" id="IPR025662">
    <property type="entry name" value="Sigma_54_int_dom_ATP-bd_1"/>
</dbReference>
<dbReference type="InterPro" id="IPR003593">
    <property type="entry name" value="AAA+_ATPase"/>
</dbReference>